<dbReference type="PROSITE" id="PS51208">
    <property type="entry name" value="AUTOTRANSPORTER"/>
    <property type="match status" value="1"/>
</dbReference>
<dbReference type="NCBIfam" id="TIGR01414">
    <property type="entry name" value="autotrans_barl"/>
    <property type="match status" value="1"/>
</dbReference>
<organism evidence="2 3">
    <name type="scientific">Bradyrhizobium niftali</name>
    <dbReference type="NCBI Taxonomy" id="2560055"/>
    <lineage>
        <taxon>Bacteria</taxon>
        <taxon>Pseudomonadati</taxon>
        <taxon>Pseudomonadota</taxon>
        <taxon>Alphaproteobacteria</taxon>
        <taxon>Hyphomicrobiales</taxon>
        <taxon>Nitrobacteraceae</taxon>
        <taxon>Bradyrhizobium</taxon>
    </lineage>
</organism>
<evidence type="ECO:0000313" key="2">
    <source>
        <dbReference type="EMBL" id="TFV51355.1"/>
    </source>
</evidence>
<dbReference type="Gene3D" id="2.40.128.130">
    <property type="entry name" value="Autotransporter beta-domain"/>
    <property type="match status" value="1"/>
</dbReference>
<feature type="domain" description="Autotransporter" evidence="1">
    <location>
        <begin position="46"/>
        <end position="322"/>
    </location>
</feature>
<keyword evidence="3" id="KW-1185">Reference proteome</keyword>
<evidence type="ECO:0000259" key="1">
    <source>
        <dbReference type="PROSITE" id="PS51208"/>
    </source>
</evidence>
<dbReference type="EMBL" id="SPQT01000001">
    <property type="protein sequence ID" value="TFV51355.1"/>
    <property type="molecule type" value="Genomic_DNA"/>
</dbReference>
<dbReference type="InterPro" id="IPR005546">
    <property type="entry name" value="Autotransporte_beta"/>
</dbReference>
<reference evidence="2 3" key="1">
    <citation type="submission" date="2019-03" db="EMBL/GenBank/DDBJ databases">
        <title>Bradyrhizobium diversity isolated from nodules of Chamaecrista fasciculata.</title>
        <authorList>
            <person name="Klepa M.S."/>
            <person name="Urquiaga M.O."/>
            <person name="Hungria M."/>
            <person name="Delamuta J.R."/>
        </authorList>
    </citation>
    <scope>NUCLEOTIDE SEQUENCE [LARGE SCALE GENOMIC DNA]</scope>
    <source>
        <strain evidence="2 3">CNPSo 3448</strain>
    </source>
</reference>
<comment type="caution">
    <text evidence="2">The sequence shown here is derived from an EMBL/GenBank/DDBJ whole genome shotgun (WGS) entry which is preliminary data.</text>
</comment>
<accession>A0A4Y9M8K4</accession>
<dbReference type="SMART" id="SM00869">
    <property type="entry name" value="Autotransporter"/>
    <property type="match status" value="1"/>
</dbReference>
<dbReference type="Pfam" id="PF03797">
    <property type="entry name" value="Autotransporter"/>
    <property type="match status" value="1"/>
</dbReference>
<evidence type="ECO:0000313" key="3">
    <source>
        <dbReference type="Proteomes" id="UP000297966"/>
    </source>
</evidence>
<dbReference type="GO" id="GO:0019867">
    <property type="term" value="C:outer membrane"/>
    <property type="evidence" value="ECO:0007669"/>
    <property type="project" value="InterPro"/>
</dbReference>
<dbReference type="Proteomes" id="UP000297966">
    <property type="component" value="Unassembled WGS sequence"/>
</dbReference>
<name>A0A4Y9M8K4_9BRAD</name>
<dbReference type="OrthoDB" id="7195851at2"/>
<dbReference type="SUPFAM" id="SSF103515">
    <property type="entry name" value="Autotransporter"/>
    <property type="match status" value="1"/>
</dbReference>
<dbReference type="InterPro" id="IPR036709">
    <property type="entry name" value="Autotransporte_beta_dom_sf"/>
</dbReference>
<protein>
    <submittedName>
        <fullName evidence="2">Autotransporter outer membrane beta-barrel domain-containing protein</fullName>
    </submittedName>
</protein>
<dbReference type="AlphaFoldDB" id="A0A4Y9M8K4"/>
<sequence>MPFVDGHFGAATGGGVTAFAPEQQANLPPEIAQAYASVFKAPAPANFEQRWSLWNAAFGGSGKTSGDPVIGSTDTRLSTYGFAGGLDYRLSPATVTAAGGGTNWGLSNSLGNGRSESAQIGAYARTVIGPAYIAESIAFANHWFTTDRTALGGNLRATFTGQSIGGRIEGGYRIAVTPNFGITPYAAAQAQAFRSGAYSETDVNNLGFGLTYAAKQATDVRTELGARFDHPTLLGGTPLILRARLAWAHDFVDTPSLNAAFQVLPLSNFTVFGAPIPHDSGLASIGADWYLNQNWKLLAKFDGEFAKRSDLYAGTVALRYSW</sequence>
<proteinExistence type="predicted"/>
<dbReference type="InterPro" id="IPR006315">
    <property type="entry name" value="OM_autotransptr_brl_dom"/>
</dbReference>
<gene>
    <name evidence="2" type="ORF">E4K65_04625</name>
</gene>